<comment type="caution">
    <text evidence="1">The sequence shown here is derived from an EMBL/GenBank/DDBJ whole genome shotgun (WGS) entry which is preliminary data.</text>
</comment>
<dbReference type="EMBL" id="BARW01010421">
    <property type="protein sequence ID" value="GAI76070.1"/>
    <property type="molecule type" value="Genomic_DNA"/>
</dbReference>
<accession>X1SL38</accession>
<dbReference type="AlphaFoldDB" id="X1SL38"/>
<gene>
    <name evidence="1" type="ORF">S12H4_20529</name>
</gene>
<feature type="non-terminal residue" evidence="1">
    <location>
        <position position="38"/>
    </location>
</feature>
<sequence length="38" mass="4559">MAYYCKKYLRRLTQKDIDVHGCFSVRKGHRKGRKCSLL</sequence>
<organism evidence="1">
    <name type="scientific">marine sediment metagenome</name>
    <dbReference type="NCBI Taxonomy" id="412755"/>
    <lineage>
        <taxon>unclassified sequences</taxon>
        <taxon>metagenomes</taxon>
        <taxon>ecological metagenomes</taxon>
    </lineage>
</organism>
<evidence type="ECO:0000313" key="1">
    <source>
        <dbReference type="EMBL" id="GAI76070.1"/>
    </source>
</evidence>
<proteinExistence type="predicted"/>
<protein>
    <submittedName>
        <fullName evidence="1">Uncharacterized protein</fullName>
    </submittedName>
</protein>
<reference evidence="1" key="1">
    <citation type="journal article" date="2014" name="Front. Microbiol.">
        <title>High frequency of phylogenetically diverse reductive dehalogenase-homologous genes in deep subseafloor sedimentary metagenomes.</title>
        <authorList>
            <person name="Kawai M."/>
            <person name="Futagami T."/>
            <person name="Toyoda A."/>
            <person name="Takaki Y."/>
            <person name="Nishi S."/>
            <person name="Hori S."/>
            <person name="Arai W."/>
            <person name="Tsubouchi T."/>
            <person name="Morono Y."/>
            <person name="Uchiyama I."/>
            <person name="Ito T."/>
            <person name="Fujiyama A."/>
            <person name="Inagaki F."/>
            <person name="Takami H."/>
        </authorList>
    </citation>
    <scope>NUCLEOTIDE SEQUENCE</scope>
    <source>
        <strain evidence="1">Expedition CK06-06</strain>
    </source>
</reference>
<name>X1SL38_9ZZZZ</name>